<dbReference type="OrthoDB" id="6487365at2759"/>
<organism evidence="3 4">
    <name type="scientific">Pieris macdunnoughi</name>
    <dbReference type="NCBI Taxonomy" id="345717"/>
    <lineage>
        <taxon>Eukaryota</taxon>
        <taxon>Metazoa</taxon>
        <taxon>Ecdysozoa</taxon>
        <taxon>Arthropoda</taxon>
        <taxon>Hexapoda</taxon>
        <taxon>Insecta</taxon>
        <taxon>Pterygota</taxon>
        <taxon>Neoptera</taxon>
        <taxon>Endopterygota</taxon>
        <taxon>Lepidoptera</taxon>
        <taxon>Glossata</taxon>
        <taxon>Ditrysia</taxon>
        <taxon>Papilionoidea</taxon>
        <taxon>Pieridae</taxon>
        <taxon>Pierinae</taxon>
        <taxon>Pieris</taxon>
    </lineage>
</organism>
<evidence type="ECO:0000259" key="2">
    <source>
        <dbReference type="PROSITE" id="PS51031"/>
    </source>
</evidence>
<reference evidence="3" key="1">
    <citation type="submission" date="2021-02" db="EMBL/GenBank/DDBJ databases">
        <authorList>
            <person name="Steward A R."/>
        </authorList>
    </citation>
    <scope>NUCLEOTIDE SEQUENCE</scope>
</reference>
<comment type="subcellular location">
    <subcellularLocation>
        <location evidence="1">Nucleus</location>
    </subcellularLocation>
</comment>
<accession>A0A821XNH3</accession>
<evidence type="ECO:0000313" key="3">
    <source>
        <dbReference type="EMBL" id="CAF4946518.1"/>
    </source>
</evidence>
<evidence type="ECO:0000256" key="1">
    <source>
        <dbReference type="PROSITE-ProRule" id="PRU00371"/>
    </source>
</evidence>
<gene>
    <name evidence="3" type="ORF">PMACD_LOCUS15225</name>
</gene>
<dbReference type="EMBL" id="CAJOBZ010000070">
    <property type="protein sequence ID" value="CAF4946518.1"/>
    <property type="molecule type" value="Genomic_DNA"/>
</dbReference>
<keyword evidence="1" id="KW-0539">Nucleus</keyword>
<dbReference type="Pfam" id="PF02944">
    <property type="entry name" value="BESS"/>
    <property type="match status" value="1"/>
</dbReference>
<protein>
    <recommendedName>
        <fullName evidence="2">BESS domain-containing protein</fullName>
    </recommendedName>
</protein>
<evidence type="ECO:0000313" key="4">
    <source>
        <dbReference type="Proteomes" id="UP000663880"/>
    </source>
</evidence>
<dbReference type="GO" id="GO:0003677">
    <property type="term" value="F:DNA binding"/>
    <property type="evidence" value="ECO:0007669"/>
    <property type="project" value="InterPro"/>
</dbReference>
<keyword evidence="4" id="KW-1185">Reference proteome</keyword>
<name>A0A821XNH3_9NEOP</name>
<feature type="domain" description="BESS" evidence="2">
    <location>
        <begin position="20"/>
        <end position="59"/>
    </location>
</feature>
<comment type="caution">
    <text evidence="3">The sequence shown here is derived from an EMBL/GenBank/DDBJ whole genome shotgun (WGS) entry which is preliminary data.</text>
</comment>
<dbReference type="GO" id="GO:0005634">
    <property type="term" value="C:nucleus"/>
    <property type="evidence" value="ECO:0007669"/>
    <property type="project" value="UniProtKB-SubCell"/>
</dbReference>
<dbReference type="AlphaFoldDB" id="A0A821XNH3"/>
<sequence length="81" mass="9507">MLITLEREKIDLMKKDLNQDDDDLNWFKSIMPYMKKLPSLNKLLFRTQVQEMLINEISKLNTPSNTVSSMMGYFTSSDSIQ</sequence>
<proteinExistence type="predicted"/>
<dbReference type="InterPro" id="IPR004210">
    <property type="entry name" value="BESS_motif"/>
</dbReference>
<dbReference type="PROSITE" id="PS51031">
    <property type="entry name" value="BESS"/>
    <property type="match status" value="1"/>
</dbReference>
<dbReference type="Proteomes" id="UP000663880">
    <property type="component" value="Unassembled WGS sequence"/>
</dbReference>